<dbReference type="RefSeq" id="WP_190258416.1">
    <property type="nucleotide sequence ID" value="NZ_QFGA01000002.1"/>
</dbReference>
<dbReference type="Proteomes" id="UP000298324">
    <property type="component" value="Unassembled WGS sequence"/>
</dbReference>
<dbReference type="InterPro" id="IPR010359">
    <property type="entry name" value="IrrE_HExxH"/>
</dbReference>
<proteinExistence type="predicted"/>
<gene>
    <name evidence="2" type="ORF">Psch_02692</name>
</gene>
<dbReference type="EMBL" id="QFGA01000002">
    <property type="protein sequence ID" value="TEB05651.1"/>
    <property type="molecule type" value="Genomic_DNA"/>
</dbReference>
<comment type="caution">
    <text evidence="2">The sequence shown here is derived from an EMBL/GenBank/DDBJ whole genome shotgun (WGS) entry which is preliminary data.</text>
</comment>
<dbReference type="AlphaFoldDB" id="A0A4Y7RAG0"/>
<dbReference type="Pfam" id="PF06114">
    <property type="entry name" value="Peptidase_M78"/>
    <property type="match status" value="1"/>
</dbReference>
<keyword evidence="3" id="KW-1185">Reference proteome</keyword>
<feature type="domain" description="IrrE N-terminal-like" evidence="1">
    <location>
        <begin position="54"/>
        <end position="155"/>
    </location>
</feature>
<evidence type="ECO:0000313" key="3">
    <source>
        <dbReference type="Proteomes" id="UP000298324"/>
    </source>
</evidence>
<dbReference type="InterPro" id="IPR052345">
    <property type="entry name" value="Rad_response_metalloprotease"/>
</dbReference>
<dbReference type="PANTHER" id="PTHR43236">
    <property type="entry name" value="ANTITOXIN HIGA1"/>
    <property type="match status" value="1"/>
</dbReference>
<sequence>MRPRRVRSSFARSRARIYLRESGITSPPVNVIRLIEKHGKIVWDPNAGNGFTIYYEKLDTYCVFINPETMPGRLSWTLCHELGHIVLDHFNKYDMANLTPWEEKILNREADIFVRELLMPEDWVIKYYYPPVTVPQMGVLKEKFDVSWEAISYRFNELGICKKLDIDEMFYDWDSKGDSITYLPYNFIEDKKPVNQYVIEVNYCTSMKPGRAIAMTVPFKIPRNDAKMRFLECPVCGNNRFSYDASFCKICGLYLFNDCLRSPYDPRRDYEDECGRANVANALYCEHCGAKTMLCEQMESLGYEVEKIREIALAGENETTVRTEPPLNEDKIHS</sequence>
<reference evidence="2 3" key="1">
    <citation type="journal article" date="2018" name="Environ. Microbiol.">
        <title>Novel energy conservation strategies and behaviour of Pelotomaculum schinkii driving syntrophic propionate catabolism.</title>
        <authorList>
            <person name="Hidalgo-Ahumada C.A.P."/>
            <person name="Nobu M.K."/>
            <person name="Narihiro T."/>
            <person name="Tamaki H."/>
            <person name="Liu W.T."/>
            <person name="Kamagata Y."/>
            <person name="Stams A.J.M."/>
            <person name="Imachi H."/>
            <person name="Sousa D.Z."/>
        </authorList>
    </citation>
    <scope>NUCLEOTIDE SEQUENCE [LARGE SCALE GENOMIC DNA]</scope>
    <source>
        <strain evidence="2 3">HH</strain>
    </source>
</reference>
<dbReference type="Gene3D" id="1.10.10.2910">
    <property type="match status" value="1"/>
</dbReference>
<protein>
    <recommendedName>
        <fullName evidence="1">IrrE N-terminal-like domain-containing protein</fullName>
    </recommendedName>
</protein>
<dbReference type="PANTHER" id="PTHR43236:SF2">
    <property type="entry name" value="BLL0069 PROTEIN"/>
    <property type="match status" value="1"/>
</dbReference>
<accession>A0A4Y7RAG0</accession>
<evidence type="ECO:0000259" key="1">
    <source>
        <dbReference type="Pfam" id="PF06114"/>
    </source>
</evidence>
<name>A0A4Y7RAG0_9FIRM</name>
<evidence type="ECO:0000313" key="2">
    <source>
        <dbReference type="EMBL" id="TEB05651.1"/>
    </source>
</evidence>
<organism evidence="2 3">
    <name type="scientific">Pelotomaculum schinkii</name>
    <dbReference type="NCBI Taxonomy" id="78350"/>
    <lineage>
        <taxon>Bacteria</taxon>
        <taxon>Bacillati</taxon>
        <taxon>Bacillota</taxon>
        <taxon>Clostridia</taxon>
        <taxon>Eubacteriales</taxon>
        <taxon>Desulfotomaculaceae</taxon>
        <taxon>Pelotomaculum</taxon>
    </lineage>
</organism>